<feature type="binding site" evidence="4">
    <location>
        <begin position="80"/>
        <end position="82"/>
    </location>
    <ligand>
        <name>acetyl-CoA</name>
        <dbReference type="ChEBI" id="CHEBI:57288"/>
    </ligand>
</feature>
<dbReference type="InterPro" id="IPR000182">
    <property type="entry name" value="GNAT_dom"/>
</dbReference>
<dbReference type="AlphaFoldDB" id="A0A2T0SSD8"/>
<dbReference type="Pfam" id="PF17668">
    <property type="entry name" value="Acetyltransf_17"/>
    <property type="match status" value="1"/>
</dbReference>
<dbReference type="GO" id="GO:0030649">
    <property type="term" value="P:aminoglycoside antibiotic catabolic process"/>
    <property type="evidence" value="ECO:0007669"/>
    <property type="project" value="TreeGrafter"/>
</dbReference>
<dbReference type="PANTHER" id="PTHR37817">
    <property type="entry name" value="N-ACETYLTRANSFERASE EIS"/>
    <property type="match status" value="1"/>
</dbReference>
<dbReference type="HAMAP" id="MF_01812">
    <property type="entry name" value="Eis"/>
    <property type="match status" value="1"/>
</dbReference>
<accession>A0A2T0SSD8</accession>
<comment type="similarity">
    <text evidence="1 4">Belongs to the acetyltransferase Eis family.</text>
</comment>
<evidence type="ECO:0000256" key="3">
    <source>
        <dbReference type="ARBA" id="ARBA00023315"/>
    </source>
</evidence>
<dbReference type="InterPro" id="IPR025559">
    <property type="entry name" value="Eis_dom"/>
</dbReference>
<keyword evidence="2 4" id="KW-0808">Transferase</keyword>
<dbReference type="RefSeq" id="WP_106192837.1">
    <property type="nucleotide sequence ID" value="NZ_PVTF01000012.1"/>
</dbReference>
<dbReference type="NCBIfam" id="NF002367">
    <property type="entry name" value="PRK01346.1-4"/>
    <property type="match status" value="1"/>
</dbReference>
<comment type="subunit">
    <text evidence="4">Homohexamer; trimer of dimers.</text>
</comment>
<feature type="active site" description="Proton acceptor; via carboxylate" evidence="4">
    <location>
        <position position="401"/>
    </location>
</feature>
<keyword evidence="3 4" id="KW-0012">Acyltransferase</keyword>
<dbReference type="Gene3D" id="3.30.1050.10">
    <property type="entry name" value="SCP2 sterol-binding domain"/>
    <property type="match status" value="1"/>
</dbReference>
<evidence type="ECO:0000256" key="1">
    <source>
        <dbReference type="ARBA" id="ARBA00009213"/>
    </source>
</evidence>
<feature type="binding site" evidence="4">
    <location>
        <begin position="117"/>
        <end position="118"/>
    </location>
    <ligand>
        <name>acetyl-CoA</name>
        <dbReference type="ChEBI" id="CHEBI:57288"/>
    </ligand>
</feature>
<feature type="domain" description="N-acetyltransferase" evidence="5">
    <location>
        <begin position="3"/>
        <end position="151"/>
    </location>
</feature>
<dbReference type="Pfam" id="PF13530">
    <property type="entry name" value="SCP2_2"/>
    <property type="match status" value="1"/>
</dbReference>
<name>A0A2T0SSD8_9PSEU</name>
<evidence type="ECO:0000256" key="4">
    <source>
        <dbReference type="HAMAP-Rule" id="MF_01812"/>
    </source>
</evidence>
<feature type="binding site" evidence="4">
    <location>
        <begin position="88"/>
        <end position="93"/>
    </location>
    <ligand>
        <name>acetyl-CoA</name>
        <dbReference type="ChEBI" id="CHEBI:57288"/>
    </ligand>
</feature>
<evidence type="ECO:0000313" key="6">
    <source>
        <dbReference type="EMBL" id="PRY36293.1"/>
    </source>
</evidence>
<gene>
    <name evidence="6" type="ORF">CLV43_112220</name>
</gene>
<sequence length="401" mass="44262">MALTIRTLTDEDYPEFGRVVEEAFLADPDDSDHDLERPLFDLGRVHGMFDGAEMVGSAAVVGREMTVPGGPVPVATVTSVGVKPGHRRRGVLGGLMRAQLHGLHEQGREAFAALWASEATIYGRYGYGLAAQFSDLRLTRGAAFHPGVDVGTDRVREVPREEAMPVIRALYDRVAPTRTGFLSRTDAEWAYHLADGEKHRGGLTRYRYALHPNGYAVYRVRHARGDLGPAHELNVREITAADDRAFAALYRYLLDVDLVAELRYFTGSGDPVLHLLANPRLARRVDRDSLWVRLVDLDRALVQRRYLSDVDVVLDVTDGLCPWNADRWRFTVKSGEAAVRRVADEPDVVLDVAALGAAFLGGTRLTSLAAAQHVRERTPGAVRALSHAFLGDVEPHCPEVF</sequence>
<dbReference type="Pfam" id="PF13527">
    <property type="entry name" value="Acetyltransf_9"/>
    <property type="match status" value="1"/>
</dbReference>
<comment type="caution">
    <text evidence="6">The sequence shown here is derived from an EMBL/GenBank/DDBJ whole genome shotgun (WGS) entry which is preliminary data.</text>
</comment>
<dbReference type="GO" id="GO:0034069">
    <property type="term" value="F:aminoglycoside N-acetyltransferase activity"/>
    <property type="evidence" value="ECO:0007669"/>
    <property type="project" value="TreeGrafter"/>
</dbReference>
<dbReference type="OrthoDB" id="8399956at2"/>
<dbReference type="SUPFAM" id="SSF55718">
    <property type="entry name" value="SCP-like"/>
    <property type="match status" value="1"/>
</dbReference>
<proteinExistence type="inferred from homology"/>
<evidence type="ECO:0000259" key="5">
    <source>
        <dbReference type="PROSITE" id="PS51186"/>
    </source>
</evidence>
<protein>
    <submittedName>
        <fullName evidence="6">Putative acetyltransferase</fullName>
    </submittedName>
</protein>
<dbReference type="InterPro" id="IPR016181">
    <property type="entry name" value="Acyl_CoA_acyltransferase"/>
</dbReference>
<dbReference type="InterPro" id="IPR041380">
    <property type="entry name" value="Acetyltransf_17"/>
</dbReference>
<reference evidence="6 7" key="1">
    <citation type="submission" date="2018-03" db="EMBL/GenBank/DDBJ databases">
        <title>Genomic Encyclopedia of Archaeal and Bacterial Type Strains, Phase II (KMG-II): from individual species to whole genera.</title>
        <authorList>
            <person name="Goeker M."/>
        </authorList>
    </citation>
    <scope>NUCLEOTIDE SEQUENCE [LARGE SCALE GENOMIC DNA]</scope>
    <source>
        <strain evidence="6 7">DSM 44720</strain>
    </source>
</reference>
<keyword evidence="7" id="KW-1185">Reference proteome</keyword>
<evidence type="ECO:0000256" key="2">
    <source>
        <dbReference type="ARBA" id="ARBA00022679"/>
    </source>
</evidence>
<dbReference type="PROSITE" id="PS51186">
    <property type="entry name" value="GNAT"/>
    <property type="match status" value="1"/>
</dbReference>
<dbReference type="SUPFAM" id="SSF55729">
    <property type="entry name" value="Acyl-CoA N-acyltransferases (Nat)"/>
    <property type="match status" value="1"/>
</dbReference>
<dbReference type="Gene3D" id="3.40.630.30">
    <property type="match status" value="2"/>
</dbReference>
<organism evidence="6 7">
    <name type="scientific">Umezawaea tangerina</name>
    <dbReference type="NCBI Taxonomy" id="84725"/>
    <lineage>
        <taxon>Bacteria</taxon>
        <taxon>Bacillati</taxon>
        <taxon>Actinomycetota</taxon>
        <taxon>Actinomycetes</taxon>
        <taxon>Pseudonocardiales</taxon>
        <taxon>Pseudonocardiaceae</taxon>
        <taxon>Umezawaea</taxon>
    </lineage>
</organism>
<dbReference type="InterPro" id="IPR022902">
    <property type="entry name" value="NAcTrfase_Eis"/>
</dbReference>
<dbReference type="InterPro" id="IPR051554">
    <property type="entry name" value="Acetyltransferase_Eis"/>
</dbReference>
<dbReference type="EMBL" id="PVTF01000012">
    <property type="protein sequence ID" value="PRY36293.1"/>
    <property type="molecule type" value="Genomic_DNA"/>
</dbReference>
<feature type="active site" description="Proton donor" evidence="4">
    <location>
        <position position="122"/>
    </location>
</feature>
<dbReference type="Proteomes" id="UP000239494">
    <property type="component" value="Unassembled WGS sequence"/>
</dbReference>
<dbReference type="PANTHER" id="PTHR37817:SF1">
    <property type="entry name" value="N-ACETYLTRANSFERASE EIS"/>
    <property type="match status" value="1"/>
</dbReference>
<evidence type="ECO:0000313" key="7">
    <source>
        <dbReference type="Proteomes" id="UP000239494"/>
    </source>
</evidence>
<dbReference type="InterPro" id="IPR036527">
    <property type="entry name" value="SCP2_sterol-bd_dom_sf"/>
</dbReference>